<sequence>MVFIFFILILLAGAFKYLRESILNRYRHSGTLAFFHPFCEGGGGGERVLFQAIDTIINSGKRSRHQFKRIIIYSKETNSTIDNILNNVRERFQIELKQNMGGVKIELVQLKTVGLLNPKNYPRFTLLLQSMAEFFVGLEAMYKFLPEVFIDTTGCPFTLPIFAWLGGCNVACYVHYPTITAKMFNRVSERKAMYNNADFIAKNTYLTLAKLGYYRIFSYMYYFCGYAAKVIMTNGSWTTEHIKMLWPGKPIMVYPPVDVHLYEKGTKIRNKSPAIILSVGQIRPEKNHRLQIEVLHLLKQSDVNVTLTIAGGCRNDEDNQRLENLKTYAAELGAEKFIDWKINITNEELRELNNIALIGIHTMIEEHFGIAVVESIAAGCIMVAHNSGGPKFDIVKEGITGYLADDAEGYAKCIKKIIYSSDDELQKMRNKAIEDVEIFSVKNFSDNFLKALNEI</sequence>
<proteinExistence type="predicted"/>
<accession>A0AC35FMW5</accession>
<organism evidence="1 2">
    <name type="scientific">Panagrolaimus sp. PS1159</name>
    <dbReference type="NCBI Taxonomy" id="55785"/>
    <lineage>
        <taxon>Eukaryota</taxon>
        <taxon>Metazoa</taxon>
        <taxon>Ecdysozoa</taxon>
        <taxon>Nematoda</taxon>
        <taxon>Chromadorea</taxon>
        <taxon>Rhabditida</taxon>
        <taxon>Tylenchina</taxon>
        <taxon>Panagrolaimomorpha</taxon>
        <taxon>Panagrolaimoidea</taxon>
        <taxon>Panagrolaimidae</taxon>
        <taxon>Panagrolaimus</taxon>
    </lineage>
</organism>
<evidence type="ECO:0000313" key="2">
    <source>
        <dbReference type="WBParaSite" id="PS1159_v2.g19179.t1"/>
    </source>
</evidence>
<reference evidence="2" key="1">
    <citation type="submission" date="2022-11" db="UniProtKB">
        <authorList>
            <consortium name="WormBaseParasite"/>
        </authorList>
    </citation>
    <scope>IDENTIFICATION</scope>
</reference>
<dbReference type="Proteomes" id="UP000887580">
    <property type="component" value="Unplaced"/>
</dbReference>
<protein>
    <submittedName>
        <fullName evidence="2">GDP-Man:Man(3)GlcNAc(2)-PP-Dol alpha-1,2-mannosyltransferase</fullName>
    </submittedName>
</protein>
<name>A0AC35FMW5_9BILA</name>
<dbReference type="WBParaSite" id="PS1159_v2.g19179.t1">
    <property type="protein sequence ID" value="PS1159_v2.g19179.t1"/>
    <property type="gene ID" value="PS1159_v2.g19179"/>
</dbReference>
<evidence type="ECO:0000313" key="1">
    <source>
        <dbReference type="Proteomes" id="UP000887580"/>
    </source>
</evidence>